<dbReference type="RefSeq" id="WP_092722317.1">
    <property type="nucleotide sequence ID" value="NZ_FNNO01000002.1"/>
</dbReference>
<comment type="similarity">
    <text evidence="2">Belongs to the DoxX family.</text>
</comment>
<keyword evidence="4 7" id="KW-0812">Transmembrane</keyword>
<keyword evidence="9" id="KW-1185">Reference proteome</keyword>
<evidence type="ECO:0000313" key="9">
    <source>
        <dbReference type="Proteomes" id="UP000198711"/>
    </source>
</evidence>
<evidence type="ECO:0000256" key="7">
    <source>
        <dbReference type="SAM" id="Phobius"/>
    </source>
</evidence>
<dbReference type="Proteomes" id="UP000198711">
    <property type="component" value="Unassembled WGS sequence"/>
</dbReference>
<dbReference type="InterPro" id="IPR032808">
    <property type="entry name" value="DoxX"/>
</dbReference>
<evidence type="ECO:0000256" key="3">
    <source>
        <dbReference type="ARBA" id="ARBA00022475"/>
    </source>
</evidence>
<organism evidence="8 9">
    <name type="scientific">Hydrobacter penzbergensis</name>
    <dbReference type="NCBI Taxonomy" id="1235997"/>
    <lineage>
        <taxon>Bacteria</taxon>
        <taxon>Pseudomonadati</taxon>
        <taxon>Bacteroidota</taxon>
        <taxon>Chitinophagia</taxon>
        <taxon>Chitinophagales</taxon>
        <taxon>Chitinophagaceae</taxon>
        <taxon>Hydrobacter</taxon>
    </lineage>
</organism>
<evidence type="ECO:0000313" key="8">
    <source>
        <dbReference type="EMBL" id="SDW39123.1"/>
    </source>
</evidence>
<feature type="transmembrane region" description="Helical" evidence="7">
    <location>
        <begin position="74"/>
        <end position="98"/>
    </location>
</feature>
<name>A0A8X8LCR2_9BACT</name>
<dbReference type="PANTHER" id="PTHR33452:SF19">
    <property type="entry name" value="DOXX FAMILY PROTEIN"/>
    <property type="match status" value="1"/>
</dbReference>
<evidence type="ECO:0000256" key="5">
    <source>
        <dbReference type="ARBA" id="ARBA00022989"/>
    </source>
</evidence>
<feature type="transmembrane region" description="Helical" evidence="7">
    <location>
        <begin position="46"/>
        <end position="67"/>
    </location>
</feature>
<protein>
    <submittedName>
        <fullName evidence="8">Putative oxidoreductase</fullName>
    </submittedName>
</protein>
<evidence type="ECO:0000256" key="2">
    <source>
        <dbReference type="ARBA" id="ARBA00006679"/>
    </source>
</evidence>
<dbReference type="GO" id="GO:0005886">
    <property type="term" value="C:plasma membrane"/>
    <property type="evidence" value="ECO:0007669"/>
    <property type="project" value="UniProtKB-SubCell"/>
</dbReference>
<sequence length="145" mass="16038">MSISTKYYSLVGHLEKSAAVPLLLLRLVLAYGFYGPAKMKWKDINSVIDWFGSIGIPAPVFNAYLAAGTEMLGVVLLVLGLGTRLIAIPLVITMLVAIKTVHWTNGFEAADNGFEIPLYYTIMLLTLLVYGPGKWSVDYLIRRRS</sequence>
<keyword evidence="6 7" id="KW-0472">Membrane</keyword>
<dbReference type="Pfam" id="PF07681">
    <property type="entry name" value="DoxX"/>
    <property type="match status" value="1"/>
</dbReference>
<accession>A0A8X8LCR2</accession>
<evidence type="ECO:0000256" key="6">
    <source>
        <dbReference type="ARBA" id="ARBA00023136"/>
    </source>
</evidence>
<proteinExistence type="inferred from homology"/>
<dbReference type="InterPro" id="IPR051907">
    <property type="entry name" value="DoxX-like_oxidoreductase"/>
</dbReference>
<gene>
    <name evidence="8" type="ORF">SAMN05444410_102189</name>
</gene>
<comment type="caution">
    <text evidence="8">The sequence shown here is derived from an EMBL/GenBank/DDBJ whole genome shotgun (WGS) entry which is preliminary data.</text>
</comment>
<dbReference type="PANTHER" id="PTHR33452">
    <property type="entry name" value="OXIDOREDUCTASE CATD-RELATED"/>
    <property type="match status" value="1"/>
</dbReference>
<evidence type="ECO:0000256" key="4">
    <source>
        <dbReference type="ARBA" id="ARBA00022692"/>
    </source>
</evidence>
<feature type="transmembrane region" description="Helical" evidence="7">
    <location>
        <begin position="118"/>
        <end position="137"/>
    </location>
</feature>
<keyword evidence="5 7" id="KW-1133">Transmembrane helix</keyword>
<comment type="subcellular location">
    <subcellularLocation>
        <location evidence="1">Cell membrane</location>
        <topology evidence="1">Multi-pass membrane protein</topology>
    </subcellularLocation>
</comment>
<reference evidence="8 9" key="1">
    <citation type="submission" date="2016-10" db="EMBL/GenBank/DDBJ databases">
        <authorList>
            <person name="Varghese N."/>
            <person name="Submissions S."/>
        </authorList>
    </citation>
    <scope>NUCLEOTIDE SEQUENCE [LARGE SCALE GENOMIC DNA]</scope>
    <source>
        <strain evidence="8 9">DSM 25353</strain>
    </source>
</reference>
<keyword evidence="3" id="KW-1003">Cell membrane</keyword>
<dbReference type="AlphaFoldDB" id="A0A8X8LCR2"/>
<dbReference type="EMBL" id="FNNO01000002">
    <property type="protein sequence ID" value="SDW39123.1"/>
    <property type="molecule type" value="Genomic_DNA"/>
</dbReference>
<evidence type="ECO:0000256" key="1">
    <source>
        <dbReference type="ARBA" id="ARBA00004651"/>
    </source>
</evidence>